<dbReference type="NCBIfam" id="TIGR00079">
    <property type="entry name" value="pept_deformyl"/>
    <property type="match status" value="1"/>
</dbReference>
<dbReference type="PANTHER" id="PTHR10458">
    <property type="entry name" value="PEPTIDE DEFORMYLASE"/>
    <property type="match status" value="1"/>
</dbReference>
<dbReference type="Proteomes" id="UP000596202">
    <property type="component" value="Chromosome"/>
</dbReference>
<dbReference type="GO" id="GO:0006412">
    <property type="term" value="P:translation"/>
    <property type="evidence" value="ECO:0007669"/>
    <property type="project" value="UniProtKB-UniRule"/>
</dbReference>
<dbReference type="PRINTS" id="PR01576">
    <property type="entry name" value="PDEFORMYLASE"/>
</dbReference>
<feature type="binding site" evidence="4">
    <location>
        <position position="165"/>
    </location>
    <ligand>
        <name>Fe cation</name>
        <dbReference type="ChEBI" id="CHEBI:24875"/>
    </ligand>
</feature>
<accession>A0A9Q6Z696</accession>
<dbReference type="OrthoDB" id="5493262at2"/>
<dbReference type="GO" id="GO:0046872">
    <property type="term" value="F:metal ion binding"/>
    <property type="evidence" value="ECO:0007669"/>
    <property type="project" value="UniProtKB-KW"/>
</dbReference>
<feature type="binding site" evidence="4">
    <location>
        <position position="119"/>
    </location>
    <ligand>
        <name>Fe cation</name>
        <dbReference type="ChEBI" id="CHEBI:24875"/>
    </ligand>
</feature>
<keyword evidence="4" id="KW-0408">Iron</keyword>
<dbReference type="GO" id="GO:0042586">
    <property type="term" value="F:peptide deformylase activity"/>
    <property type="evidence" value="ECO:0007669"/>
    <property type="project" value="UniProtKB-UniRule"/>
</dbReference>
<keyword evidence="3 4" id="KW-0378">Hydrolase</keyword>
<dbReference type="InterPro" id="IPR036821">
    <property type="entry name" value="Peptide_deformylase_sf"/>
</dbReference>
<dbReference type="EMBL" id="CP068108">
    <property type="protein sequence ID" value="QQT99396.1"/>
    <property type="molecule type" value="Genomic_DNA"/>
</dbReference>
<dbReference type="PANTHER" id="PTHR10458:SF22">
    <property type="entry name" value="PEPTIDE DEFORMYLASE"/>
    <property type="match status" value="1"/>
</dbReference>
<evidence type="ECO:0000313" key="6">
    <source>
        <dbReference type="Proteomes" id="UP000596202"/>
    </source>
</evidence>
<evidence type="ECO:0000256" key="4">
    <source>
        <dbReference type="HAMAP-Rule" id="MF_00163"/>
    </source>
</evidence>
<evidence type="ECO:0000256" key="1">
    <source>
        <dbReference type="ARBA" id="ARBA00010759"/>
    </source>
</evidence>
<feature type="active site" evidence="4">
    <location>
        <position position="162"/>
    </location>
</feature>
<evidence type="ECO:0000256" key="3">
    <source>
        <dbReference type="ARBA" id="ARBA00022801"/>
    </source>
</evidence>
<dbReference type="AlphaFoldDB" id="A0A9Q6Z696"/>
<dbReference type="Gene3D" id="3.90.45.10">
    <property type="entry name" value="Peptide deformylase"/>
    <property type="match status" value="1"/>
</dbReference>
<evidence type="ECO:0000313" key="5">
    <source>
        <dbReference type="EMBL" id="QQT99396.1"/>
    </source>
</evidence>
<proteinExistence type="inferred from homology"/>
<dbReference type="PIRSF" id="PIRSF004749">
    <property type="entry name" value="Pep_def"/>
    <property type="match status" value="1"/>
</dbReference>
<keyword evidence="2 4" id="KW-0479">Metal-binding</keyword>
<feature type="binding site" evidence="4">
    <location>
        <position position="161"/>
    </location>
    <ligand>
        <name>Fe cation</name>
        <dbReference type="ChEBI" id="CHEBI:24875"/>
    </ligand>
</feature>
<evidence type="ECO:0000256" key="2">
    <source>
        <dbReference type="ARBA" id="ARBA00022723"/>
    </source>
</evidence>
<sequence length="196" mass="22477">MTVSNSLTTEELALIFEGDQTQPMYVYQDTVPAELQVLKSNCIAIDPQDANVKMLIARMFKTVTDGDRAGVGIAAPQVGLNRRLFLVKRFDKANEPFEFFINPQITWYSAVLQQGEEGCLSIEDRYDAVYRSLAVQITYFDLEGNHYQEVVEGYTAVIMQHEYDHLNGILFTDRIEEQEQRKYEDATLETPLVYEV</sequence>
<comment type="catalytic activity">
    <reaction evidence="4">
        <text>N-terminal N-formyl-L-methionyl-[peptide] + H2O = N-terminal L-methionyl-[peptide] + formate</text>
        <dbReference type="Rhea" id="RHEA:24420"/>
        <dbReference type="Rhea" id="RHEA-COMP:10639"/>
        <dbReference type="Rhea" id="RHEA-COMP:10640"/>
        <dbReference type="ChEBI" id="CHEBI:15377"/>
        <dbReference type="ChEBI" id="CHEBI:15740"/>
        <dbReference type="ChEBI" id="CHEBI:49298"/>
        <dbReference type="ChEBI" id="CHEBI:64731"/>
        <dbReference type="EC" id="3.5.1.88"/>
    </reaction>
</comment>
<reference evidence="5 6" key="1">
    <citation type="submission" date="2021-01" db="EMBL/GenBank/DDBJ databases">
        <title>FDA dAtabase for Regulatory Grade micrObial Sequences (FDA-ARGOS): Supporting development and validation of Infectious Disease Dx tests.</title>
        <authorList>
            <person name="Sproer C."/>
            <person name="Gronow S."/>
            <person name="Severitt S."/>
            <person name="Schroder I."/>
            <person name="Tallon L."/>
            <person name="Sadzewicz L."/>
            <person name="Zhao X."/>
            <person name="Boylan J."/>
            <person name="Ott S."/>
            <person name="Bowen H."/>
            <person name="Vavikolanu K."/>
            <person name="Mehta A."/>
            <person name="Aluvathingal J."/>
            <person name="Nadendla S."/>
            <person name="Lowell S."/>
            <person name="Myers T."/>
            <person name="Yan Y."/>
            <person name="Sichtig H."/>
        </authorList>
    </citation>
    <scope>NUCLEOTIDE SEQUENCE [LARGE SCALE GENOMIC DNA]</scope>
    <source>
        <strain evidence="5 6">FDAARGOS_1131</strain>
    </source>
</reference>
<gene>
    <name evidence="4 5" type="primary">def</name>
    <name evidence="5" type="ORF">I6I88_14560</name>
</gene>
<dbReference type="RefSeq" id="WP_002987451.1">
    <property type="nucleotide sequence ID" value="NZ_CP068108.1"/>
</dbReference>
<name>A0A9Q6Z696_MYROD</name>
<dbReference type="EC" id="3.5.1.88" evidence="4"/>
<dbReference type="InterPro" id="IPR023635">
    <property type="entry name" value="Peptide_deformylase"/>
</dbReference>
<comment type="similarity">
    <text evidence="1 4">Belongs to the polypeptide deformylase family.</text>
</comment>
<protein>
    <recommendedName>
        <fullName evidence="4">Peptide deformylase</fullName>
        <shortName evidence="4">PDF</shortName>
        <ecNumber evidence="4">3.5.1.88</ecNumber>
    </recommendedName>
    <alternativeName>
        <fullName evidence="4">Polypeptide deformylase</fullName>
    </alternativeName>
</protein>
<keyword evidence="4" id="KW-0648">Protein biosynthesis</keyword>
<comment type="cofactor">
    <cofactor evidence="4">
        <name>Fe(2+)</name>
        <dbReference type="ChEBI" id="CHEBI:29033"/>
    </cofactor>
    <text evidence="4">Binds 1 Fe(2+) ion.</text>
</comment>
<comment type="function">
    <text evidence="4">Removes the formyl group from the N-terminal Met of newly synthesized proteins. Requires at least a dipeptide for an efficient rate of reaction. N-terminal L-methionine is a prerequisite for activity but the enzyme has broad specificity at other positions.</text>
</comment>
<dbReference type="GeneID" id="93528895"/>
<dbReference type="SUPFAM" id="SSF56420">
    <property type="entry name" value="Peptide deformylase"/>
    <property type="match status" value="1"/>
</dbReference>
<dbReference type="NCBIfam" id="NF001159">
    <property type="entry name" value="PRK00150.1-3"/>
    <property type="match status" value="1"/>
</dbReference>
<dbReference type="HAMAP" id="MF_00163">
    <property type="entry name" value="Pep_deformylase"/>
    <property type="match status" value="1"/>
</dbReference>
<organism evidence="5 6">
    <name type="scientific">Myroides odoratus</name>
    <name type="common">Flavobacterium odoratum</name>
    <dbReference type="NCBI Taxonomy" id="256"/>
    <lineage>
        <taxon>Bacteria</taxon>
        <taxon>Pseudomonadati</taxon>
        <taxon>Bacteroidota</taxon>
        <taxon>Flavobacteriia</taxon>
        <taxon>Flavobacteriales</taxon>
        <taxon>Flavobacteriaceae</taxon>
        <taxon>Myroides</taxon>
    </lineage>
</organism>
<dbReference type="CDD" id="cd00487">
    <property type="entry name" value="Pep_deformylase"/>
    <property type="match status" value="1"/>
</dbReference>
<dbReference type="Pfam" id="PF01327">
    <property type="entry name" value="Pep_deformylase"/>
    <property type="match status" value="1"/>
</dbReference>